<comment type="subcellular location">
    <subcellularLocation>
        <location evidence="1">Membrane</location>
        <topology evidence="1">Multi-pass membrane protein</topology>
    </subcellularLocation>
</comment>
<accession>A0ABP9E016</accession>
<keyword evidence="2 5" id="KW-0812">Transmembrane</keyword>
<sequence length="343" mass="35108">MAEPRRSFATDLKDAVTPRAALLVIGVLLLQLGFITSYVGALHHPRPHELSIAVVAPEQLTPRLVAALESVPDDAVRASTAPDRATAEARIKDQKIYAAWIVDPAGTQDTLLVADARGPAAASAAETIVTEVDKAQGRTVVVDDTIPLAEGDAEGLSSFYLVIGWCVGGYLVASILGISAGSRPANTGRAVLRLGTLALYSVAAGLGGALIIGPVLGALPGSTVALWWLGALVVFSVGAITMSLQCLFDVVGIGLAVLIFVVLGNPSAGGVFPPPLLPAFWRAIGAWIPNGAGTDVARSIAYLGSTGIAVPLLVLAAWAAVGVGVTFLAVLRRPQAGRAEKPA</sequence>
<reference evidence="7" key="1">
    <citation type="journal article" date="2019" name="Int. J. Syst. Evol. Microbiol.">
        <title>The Global Catalogue of Microorganisms (GCM) 10K type strain sequencing project: providing services to taxonomists for standard genome sequencing and annotation.</title>
        <authorList>
            <consortium name="The Broad Institute Genomics Platform"/>
            <consortium name="The Broad Institute Genome Sequencing Center for Infectious Disease"/>
            <person name="Wu L."/>
            <person name="Ma J."/>
        </authorList>
    </citation>
    <scope>NUCLEOTIDE SEQUENCE [LARGE SCALE GENOMIC DNA]</scope>
    <source>
        <strain evidence="7">JCM 13006</strain>
    </source>
</reference>
<dbReference type="PANTHER" id="PTHR43077">
    <property type="entry name" value="TRANSPORT PERMEASE YVFS-RELATED"/>
    <property type="match status" value="1"/>
</dbReference>
<evidence type="ECO:0000313" key="7">
    <source>
        <dbReference type="Proteomes" id="UP001501752"/>
    </source>
</evidence>
<feature type="transmembrane region" description="Helical" evidence="5">
    <location>
        <begin position="158"/>
        <end position="178"/>
    </location>
</feature>
<evidence type="ECO:0000256" key="3">
    <source>
        <dbReference type="ARBA" id="ARBA00022989"/>
    </source>
</evidence>
<evidence type="ECO:0000256" key="5">
    <source>
        <dbReference type="SAM" id="Phobius"/>
    </source>
</evidence>
<evidence type="ECO:0000256" key="4">
    <source>
        <dbReference type="ARBA" id="ARBA00023136"/>
    </source>
</evidence>
<comment type="caution">
    <text evidence="6">The sequence shown here is derived from an EMBL/GenBank/DDBJ whole genome shotgun (WGS) entry which is preliminary data.</text>
</comment>
<dbReference type="PANTHER" id="PTHR43077:SF10">
    <property type="entry name" value="TRANSPORT PERMEASE PROTEIN"/>
    <property type="match status" value="1"/>
</dbReference>
<evidence type="ECO:0000256" key="1">
    <source>
        <dbReference type="ARBA" id="ARBA00004141"/>
    </source>
</evidence>
<feature type="transmembrane region" description="Helical" evidence="5">
    <location>
        <begin position="225"/>
        <end position="244"/>
    </location>
</feature>
<feature type="transmembrane region" description="Helical" evidence="5">
    <location>
        <begin position="251"/>
        <end position="272"/>
    </location>
</feature>
<dbReference type="RefSeq" id="WP_345698950.1">
    <property type="nucleotide sequence ID" value="NZ_BAABIS010000001.1"/>
</dbReference>
<evidence type="ECO:0000313" key="6">
    <source>
        <dbReference type="EMBL" id="GAA4864279.1"/>
    </source>
</evidence>
<dbReference type="InterPro" id="IPR051328">
    <property type="entry name" value="T7SS_ABC-Transporter"/>
</dbReference>
<feature type="transmembrane region" description="Helical" evidence="5">
    <location>
        <begin position="308"/>
        <end position="331"/>
    </location>
</feature>
<feature type="transmembrane region" description="Helical" evidence="5">
    <location>
        <begin position="20"/>
        <end position="41"/>
    </location>
</feature>
<protein>
    <submittedName>
        <fullName evidence="6">DUF3533 domain-containing protein</fullName>
    </submittedName>
</protein>
<dbReference type="EMBL" id="BAABIS010000001">
    <property type="protein sequence ID" value="GAA4864279.1"/>
    <property type="molecule type" value="Genomic_DNA"/>
</dbReference>
<evidence type="ECO:0000256" key="2">
    <source>
        <dbReference type="ARBA" id="ARBA00022692"/>
    </source>
</evidence>
<organism evidence="6 7">
    <name type="scientific">Kitasatospora terrestris</name>
    <dbReference type="NCBI Taxonomy" id="258051"/>
    <lineage>
        <taxon>Bacteria</taxon>
        <taxon>Bacillati</taxon>
        <taxon>Actinomycetota</taxon>
        <taxon>Actinomycetes</taxon>
        <taxon>Kitasatosporales</taxon>
        <taxon>Streptomycetaceae</taxon>
        <taxon>Kitasatospora</taxon>
    </lineage>
</organism>
<gene>
    <name evidence="6" type="ORF">GCM10023235_48210</name>
</gene>
<keyword evidence="7" id="KW-1185">Reference proteome</keyword>
<feature type="transmembrane region" description="Helical" evidence="5">
    <location>
        <begin position="190"/>
        <end position="213"/>
    </location>
</feature>
<keyword evidence="4 5" id="KW-0472">Membrane</keyword>
<keyword evidence="3 5" id="KW-1133">Transmembrane helix</keyword>
<proteinExistence type="predicted"/>
<dbReference type="Proteomes" id="UP001501752">
    <property type="component" value="Unassembled WGS sequence"/>
</dbReference>
<name>A0ABP9E016_9ACTN</name>